<comment type="caution">
    <text evidence="2">The sequence shown here is derived from an EMBL/GenBank/DDBJ whole genome shotgun (WGS) entry which is preliminary data.</text>
</comment>
<reference evidence="2" key="1">
    <citation type="journal article" date="2014" name="Front. Microbiol.">
        <title>High frequency of phylogenetically diverse reductive dehalogenase-homologous genes in deep subseafloor sedimentary metagenomes.</title>
        <authorList>
            <person name="Kawai M."/>
            <person name="Futagami T."/>
            <person name="Toyoda A."/>
            <person name="Takaki Y."/>
            <person name="Nishi S."/>
            <person name="Hori S."/>
            <person name="Arai W."/>
            <person name="Tsubouchi T."/>
            <person name="Morono Y."/>
            <person name="Uchiyama I."/>
            <person name="Ito T."/>
            <person name="Fujiyama A."/>
            <person name="Inagaki F."/>
            <person name="Takami H."/>
        </authorList>
    </citation>
    <scope>NUCLEOTIDE SEQUENCE</scope>
    <source>
        <strain evidence="2">Expedition CK06-06</strain>
    </source>
</reference>
<organism evidence="2">
    <name type="scientific">marine sediment metagenome</name>
    <dbReference type="NCBI Taxonomy" id="412755"/>
    <lineage>
        <taxon>unclassified sequences</taxon>
        <taxon>metagenomes</taxon>
        <taxon>ecological metagenomes</taxon>
    </lineage>
</organism>
<evidence type="ECO:0000313" key="2">
    <source>
        <dbReference type="EMBL" id="GAI36059.1"/>
    </source>
</evidence>
<dbReference type="InterPro" id="IPR012902">
    <property type="entry name" value="N_methyl_site"/>
</dbReference>
<accession>X1PYM9</accession>
<gene>
    <name evidence="2" type="ORF">S06H3_42109</name>
</gene>
<sequence>MKVKNSQKGFLLIEILVGLALMGIIAAAFLNGLSTTFTGVTVSQERVTAESLAKSQIEYIKVQDYIPVADYNPDDQANRYELIDIPADLDAAGYTVEITSPEAIISEVVELQRITIAIKRNARGKLIISVYRVGD</sequence>
<evidence type="ECO:0008006" key="3">
    <source>
        <dbReference type="Google" id="ProtNLM"/>
    </source>
</evidence>
<evidence type="ECO:0000256" key="1">
    <source>
        <dbReference type="SAM" id="Phobius"/>
    </source>
</evidence>
<dbReference type="EMBL" id="BARV01026009">
    <property type="protein sequence ID" value="GAI36059.1"/>
    <property type="molecule type" value="Genomic_DNA"/>
</dbReference>
<keyword evidence="1" id="KW-0472">Membrane</keyword>
<keyword evidence="1" id="KW-1133">Transmembrane helix</keyword>
<keyword evidence="1" id="KW-0812">Transmembrane</keyword>
<dbReference type="NCBIfam" id="TIGR02532">
    <property type="entry name" value="IV_pilin_GFxxxE"/>
    <property type="match status" value="1"/>
</dbReference>
<feature type="transmembrane region" description="Helical" evidence="1">
    <location>
        <begin position="12"/>
        <end position="33"/>
    </location>
</feature>
<dbReference type="Pfam" id="PF07963">
    <property type="entry name" value="N_methyl"/>
    <property type="match status" value="1"/>
</dbReference>
<protein>
    <recommendedName>
        <fullName evidence="3">Type II secretion system protein GspI C-terminal domain-containing protein</fullName>
    </recommendedName>
</protein>
<proteinExistence type="predicted"/>
<name>X1PYM9_9ZZZZ</name>
<dbReference type="AlphaFoldDB" id="X1PYM9"/>